<keyword evidence="4 9" id="KW-0560">Oxidoreductase</keyword>
<evidence type="ECO:0000256" key="3">
    <source>
        <dbReference type="ARBA" id="ARBA00022723"/>
    </source>
</evidence>
<dbReference type="PANTHER" id="PTHR24302:SF15">
    <property type="entry name" value="FATTY-ACID PEROXYGENASE"/>
    <property type="match status" value="1"/>
</dbReference>
<dbReference type="Proteomes" id="UP001176961">
    <property type="component" value="Unassembled WGS sequence"/>
</dbReference>
<dbReference type="GO" id="GO:0005506">
    <property type="term" value="F:iron ion binding"/>
    <property type="evidence" value="ECO:0007669"/>
    <property type="project" value="InterPro"/>
</dbReference>
<name>A0AA36DKY2_CYLNA</name>
<dbReference type="PANTHER" id="PTHR24302">
    <property type="entry name" value="CYTOCHROME P450 FAMILY 3"/>
    <property type="match status" value="1"/>
</dbReference>
<evidence type="ECO:0008006" key="12">
    <source>
        <dbReference type="Google" id="ProtNLM"/>
    </source>
</evidence>
<sequence>MENRSLRDPLTFVPFGYGPRNCIGMRVAQMQMKVALVRILREYELRPGGDLELPLCITTVGSIRTAKELSIALKRVQN</sequence>
<evidence type="ECO:0000256" key="8">
    <source>
        <dbReference type="PIRSR" id="PIRSR602401-1"/>
    </source>
</evidence>
<dbReference type="AlphaFoldDB" id="A0AA36DKY2"/>
<evidence type="ECO:0000256" key="9">
    <source>
        <dbReference type="RuleBase" id="RU000461"/>
    </source>
</evidence>
<dbReference type="Pfam" id="PF00067">
    <property type="entry name" value="p450"/>
    <property type="match status" value="1"/>
</dbReference>
<dbReference type="InterPro" id="IPR050705">
    <property type="entry name" value="Cytochrome_P450_3A"/>
</dbReference>
<dbReference type="PRINTS" id="PR00463">
    <property type="entry name" value="EP450I"/>
</dbReference>
<dbReference type="Gene3D" id="1.10.630.10">
    <property type="entry name" value="Cytochrome P450"/>
    <property type="match status" value="1"/>
</dbReference>
<evidence type="ECO:0000256" key="5">
    <source>
        <dbReference type="ARBA" id="ARBA00023004"/>
    </source>
</evidence>
<reference evidence="10" key="1">
    <citation type="submission" date="2023-07" db="EMBL/GenBank/DDBJ databases">
        <authorList>
            <consortium name="CYATHOMIX"/>
        </authorList>
    </citation>
    <scope>NUCLEOTIDE SEQUENCE</scope>
    <source>
        <strain evidence="10">N/A</strain>
    </source>
</reference>
<dbReference type="InterPro" id="IPR017972">
    <property type="entry name" value="Cyt_P450_CS"/>
</dbReference>
<feature type="binding site" description="axial binding residue" evidence="8">
    <location>
        <position position="22"/>
    </location>
    <ligand>
        <name>heme</name>
        <dbReference type="ChEBI" id="CHEBI:30413"/>
    </ligand>
    <ligandPart>
        <name>Fe</name>
        <dbReference type="ChEBI" id="CHEBI:18248"/>
    </ligandPart>
</feature>
<comment type="function">
    <text evidence="7">Cytochromes P450 are a group of heme-thiolate monooxygenases. They oxidize a variety of structurally unrelated compounds, including steroids, fatty acids, and xenobiotics.</text>
</comment>
<dbReference type="GO" id="GO:0008395">
    <property type="term" value="F:steroid hydroxylase activity"/>
    <property type="evidence" value="ECO:0007669"/>
    <property type="project" value="TreeGrafter"/>
</dbReference>
<dbReference type="GO" id="GO:0020037">
    <property type="term" value="F:heme binding"/>
    <property type="evidence" value="ECO:0007669"/>
    <property type="project" value="InterPro"/>
</dbReference>
<evidence type="ECO:0000313" key="10">
    <source>
        <dbReference type="EMBL" id="CAJ0589025.1"/>
    </source>
</evidence>
<evidence type="ECO:0000313" key="11">
    <source>
        <dbReference type="Proteomes" id="UP001176961"/>
    </source>
</evidence>
<keyword evidence="11" id="KW-1185">Reference proteome</keyword>
<dbReference type="EMBL" id="CATQJL010000001">
    <property type="protein sequence ID" value="CAJ0589025.1"/>
    <property type="molecule type" value="Genomic_DNA"/>
</dbReference>
<organism evidence="10 11">
    <name type="scientific">Cylicocyclus nassatus</name>
    <name type="common">Nematode worm</name>
    <dbReference type="NCBI Taxonomy" id="53992"/>
    <lineage>
        <taxon>Eukaryota</taxon>
        <taxon>Metazoa</taxon>
        <taxon>Ecdysozoa</taxon>
        <taxon>Nematoda</taxon>
        <taxon>Chromadorea</taxon>
        <taxon>Rhabditida</taxon>
        <taxon>Rhabditina</taxon>
        <taxon>Rhabditomorpha</taxon>
        <taxon>Strongyloidea</taxon>
        <taxon>Strongylidae</taxon>
        <taxon>Cylicocyclus</taxon>
    </lineage>
</organism>
<protein>
    <recommendedName>
        <fullName evidence="12">Cytochrome P450</fullName>
    </recommendedName>
</protein>
<keyword evidence="6 9" id="KW-0503">Monooxygenase</keyword>
<evidence type="ECO:0000256" key="2">
    <source>
        <dbReference type="ARBA" id="ARBA00022617"/>
    </source>
</evidence>
<accession>A0AA36DKY2</accession>
<comment type="cofactor">
    <cofactor evidence="8">
        <name>heme</name>
        <dbReference type="ChEBI" id="CHEBI:30413"/>
    </cofactor>
</comment>
<keyword evidence="5 8" id="KW-0408">Iron</keyword>
<dbReference type="PROSITE" id="PS00086">
    <property type="entry name" value="CYTOCHROME_P450"/>
    <property type="match status" value="1"/>
</dbReference>
<keyword evidence="3 8" id="KW-0479">Metal-binding</keyword>
<evidence type="ECO:0000256" key="6">
    <source>
        <dbReference type="ARBA" id="ARBA00023033"/>
    </source>
</evidence>
<dbReference type="SUPFAM" id="SSF48264">
    <property type="entry name" value="Cytochrome P450"/>
    <property type="match status" value="1"/>
</dbReference>
<keyword evidence="2 8" id="KW-0349">Heme</keyword>
<evidence type="ECO:0000256" key="4">
    <source>
        <dbReference type="ARBA" id="ARBA00023002"/>
    </source>
</evidence>
<dbReference type="InterPro" id="IPR036396">
    <property type="entry name" value="Cyt_P450_sf"/>
</dbReference>
<gene>
    <name evidence="10" type="ORF">CYNAS_LOCUS1008</name>
</gene>
<dbReference type="InterPro" id="IPR002401">
    <property type="entry name" value="Cyt_P450_E_grp-I"/>
</dbReference>
<dbReference type="GO" id="GO:0016705">
    <property type="term" value="F:oxidoreductase activity, acting on paired donors, with incorporation or reduction of molecular oxygen"/>
    <property type="evidence" value="ECO:0007669"/>
    <property type="project" value="InterPro"/>
</dbReference>
<comment type="similarity">
    <text evidence="1 9">Belongs to the cytochrome P450 family.</text>
</comment>
<evidence type="ECO:0000256" key="1">
    <source>
        <dbReference type="ARBA" id="ARBA00010617"/>
    </source>
</evidence>
<dbReference type="InterPro" id="IPR001128">
    <property type="entry name" value="Cyt_P450"/>
</dbReference>
<comment type="caution">
    <text evidence="10">The sequence shown here is derived from an EMBL/GenBank/DDBJ whole genome shotgun (WGS) entry which is preliminary data.</text>
</comment>
<proteinExistence type="inferred from homology"/>
<evidence type="ECO:0000256" key="7">
    <source>
        <dbReference type="ARBA" id="ARBA00043906"/>
    </source>
</evidence>